<dbReference type="InterPro" id="IPR001293">
    <property type="entry name" value="Znf_TRAF"/>
</dbReference>
<evidence type="ECO:0000256" key="5">
    <source>
        <dbReference type="SAM" id="Coils"/>
    </source>
</evidence>
<evidence type="ECO:0000259" key="6">
    <source>
        <dbReference type="PROSITE" id="PS50089"/>
    </source>
</evidence>
<dbReference type="PROSITE" id="PS50089">
    <property type="entry name" value="ZF_RING_2"/>
    <property type="match status" value="1"/>
</dbReference>
<dbReference type="GO" id="GO:0008270">
    <property type="term" value="F:zinc ion binding"/>
    <property type="evidence" value="ECO:0007669"/>
    <property type="project" value="UniProtKB-KW"/>
</dbReference>
<feature type="coiled-coil region" evidence="5">
    <location>
        <begin position="316"/>
        <end position="343"/>
    </location>
</feature>
<dbReference type="InterPro" id="IPR027370">
    <property type="entry name" value="Znf-RING_euk"/>
</dbReference>
<evidence type="ECO:0000256" key="3">
    <source>
        <dbReference type="ARBA" id="ARBA00022833"/>
    </source>
</evidence>
<dbReference type="OrthoDB" id="1630758at2759"/>
<reference evidence="10" key="3">
    <citation type="submission" date="2025-04" db="UniProtKB">
        <authorList>
            <consortium name="RefSeq"/>
        </authorList>
    </citation>
    <scope>IDENTIFICATION</scope>
    <source>
        <strain evidence="10">CBS 781.70</strain>
    </source>
</reference>
<evidence type="ECO:0008006" key="11">
    <source>
        <dbReference type="Google" id="ProtNLM"/>
    </source>
</evidence>
<sequence length="383" mass="43089">LEYVSPVDSNLICAICQCPFNQPMQLVCDHTFCNDCLKQCFKNQEGTTRICPACRGPIEILNFKSKTRKSPRYVIQMLDDLLVRCPNSKAGCESHVKRGEIEDHVDKYCDYSVLECSDDECTQGIWRKYSEQGCLHFMTMCEDCGESMMQKDIFEHQEKTCLKRFIRCQHCSDELAKPHLKQHLASICPMVPARCTGQPFGCPFEGTRATVNAHVISCVIATMAPYLSTQKAAFEEQDKANKVLQRKLDLFEGGLTAMQNILYSDNPPTAASSASRAAETSIDTPMTETGAMAVDIPNRHSQQGMSTGTPPFDTPISHLLSLHESLREELSRLENTIAELDSRTTVMILNEGQRSKDEMTHANAAINSMRMQLHWLMSTRLQQ</sequence>
<feature type="non-terminal residue" evidence="8">
    <location>
        <position position="383"/>
    </location>
</feature>
<reference evidence="8 10" key="1">
    <citation type="submission" date="2020-01" db="EMBL/GenBank/DDBJ databases">
        <authorList>
            <consortium name="DOE Joint Genome Institute"/>
            <person name="Haridas S."/>
            <person name="Albert R."/>
            <person name="Binder M."/>
            <person name="Bloem J."/>
            <person name="Labutti K."/>
            <person name="Salamov A."/>
            <person name="Andreopoulos B."/>
            <person name="Baker S.E."/>
            <person name="Barry K."/>
            <person name="Bills G."/>
            <person name="Bluhm B.H."/>
            <person name="Cannon C."/>
            <person name="Castanera R."/>
            <person name="Culley D.E."/>
            <person name="Daum C."/>
            <person name="Ezra D."/>
            <person name="Gonzalez J.B."/>
            <person name="Henrissat B."/>
            <person name="Kuo A."/>
            <person name="Liang C."/>
            <person name="Lipzen A."/>
            <person name="Lutzoni F."/>
            <person name="Magnuson J."/>
            <person name="Mondo S."/>
            <person name="Nolan M."/>
            <person name="Ohm R."/>
            <person name="Pangilinan J."/>
            <person name="Park H.-J."/>
            <person name="Ramirez L."/>
            <person name="Alfaro M."/>
            <person name="Sun H."/>
            <person name="Tritt A."/>
            <person name="Yoshinaga Y."/>
            <person name="Zwiers L.-H."/>
            <person name="Turgeon B.G."/>
            <person name="Goodwin S.B."/>
            <person name="Spatafora J.W."/>
            <person name="Crous P.W."/>
            <person name="Grigoriev I.V."/>
        </authorList>
    </citation>
    <scope>NUCLEOTIDE SEQUENCE</scope>
    <source>
        <strain evidence="8 10">CBS 781.70</strain>
    </source>
</reference>
<gene>
    <name evidence="8 10" type="ORF">P152DRAFT_375271</name>
</gene>
<name>A0A6G1G8F0_9PEZI</name>
<feature type="domain" description="RING-type" evidence="6">
    <location>
        <begin position="13"/>
        <end position="55"/>
    </location>
</feature>
<keyword evidence="3 4" id="KW-0862">Zinc</keyword>
<dbReference type="InterPro" id="IPR013083">
    <property type="entry name" value="Znf_RING/FYVE/PHD"/>
</dbReference>
<dbReference type="SMART" id="SM00184">
    <property type="entry name" value="RING"/>
    <property type="match status" value="1"/>
</dbReference>
<feature type="non-terminal residue" evidence="8">
    <location>
        <position position="1"/>
    </location>
</feature>
<dbReference type="PROSITE" id="PS50145">
    <property type="entry name" value="ZF_TRAF"/>
    <property type="match status" value="1"/>
</dbReference>
<dbReference type="PANTHER" id="PTHR10131:SF94">
    <property type="entry name" value="TNF RECEPTOR-ASSOCIATED FACTOR 4"/>
    <property type="match status" value="1"/>
</dbReference>
<keyword evidence="1 4" id="KW-0479">Metal-binding</keyword>
<dbReference type="Pfam" id="PF13445">
    <property type="entry name" value="zf-RING_UBOX"/>
    <property type="match status" value="1"/>
</dbReference>
<evidence type="ECO:0000313" key="10">
    <source>
        <dbReference type="RefSeq" id="XP_033535945.1"/>
    </source>
</evidence>
<keyword evidence="2 4" id="KW-0863">Zinc-finger</keyword>
<dbReference type="InterPro" id="IPR017907">
    <property type="entry name" value="Znf_RING_CS"/>
</dbReference>
<dbReference type="PANTHER" id="PTHR10131">
    <property type="entry name" value="TNF RECEPTOR ASSOCIATED FACTOR"/>
    <property type="match status" value="1"/>
</dbReference>
<dbReference type="SUPFAM" id="SSF57850">
    <property type="entry name" value="RING/U-box"/>
    <property type="match status" value="1"/>
</dbReference>
<keyword evidence="9" id="KW-1185">Reference proteome</keyword>
<dbReference type="Proteomes" id="UP000504638">
    <property type="component" value="Unplaced"/>
</dbReference>
<dbReference type="PROSITE" id="PS00518">
    <property type="entry name" value="ZF_RING_1"/>
    <property type="match status" value="1"/>
</dbReference>
<accession>A0A6G1G8F0</accession>
<evidence type="ECO:0000256" key="1">
    <source>
        <dbReference type="ARBA" id="ARBA00022723"/>
    </source>
</evidence>
<evidence type="ECO:0000259" key="7">
    <source>
        <dbReference type="PROSITE" id="PS50145"/>
    </source>
</evidence>
<dbReference type="AlphaFoldDB" id="A0A6G1G8F0"/>
<evidence type="ECO:0000256" key="4">
    <source>
        <dbReference type="PROSITE-ProRule" id="PRU00207"/>
    </source>
</evidence>
<evidence type="ECO:0000256" key="2">
    <source>
        <dbReference type="ARBA" id="ARBA00022771"/>
    </source>
</evidence>
<dbReference type="GeneID" id="54416170"/>
<protein>
    <recommendedName>
        <fullName evidence="11">TRAF-type zinc finger protein</fullName>
    </recommendedName>
</protein>
<dbReference type="Gene3D" id="3.30.40.10">
    <property type="entry name" value="Zinc/RING finger domain, C3HC4 (zinc finger)"/>
    <property type="match status" value="2"/>
</dbReference>
<feature type="zinc finger region" description="TRAF-type" evidence="4">
    <location>
        <begin position="156"/>
        <end position="202"/>
    </location>
</feature>
<reference evidence="10" key="2">
    <citation type="submission" date="2020-04" db="EMBL/GenBank/DDBJ databases">
        <authorList>
            <consortium name="NCBI Genome Project"/>
        </authorList>
    </citation>
    <scope>NUCLEOTIDE SEQUENCE</scope>
    <source>
        <strain evidence="10">CBS 781.70</strain>
    </source>
</reference>
<dbReference type="EMBL" id="ML975153">
    <property type="protein sequence ID" value="KAF1814314.1"/>
    <property type="molecule type" value="Genomic_DNA"/>
</dbReference>
<dbReference type="RefSeq" id="XP_033535945.1">
    <property type="nucleotide sequence ID" value="XM_033675600.1"/>
</dbReference>
<evidence type="ECO:0000313" key="8">
    <source>
        <dbReference type="EMBL" id="KAF1814314.1"/>
    </source>
</evidence>
<keyword evidence="5" id="KW-0175">Coiled coil</keyword>
<dbReference type="InterPro" id="IPR001841">
    <property type="entry name" value="Znf_RING"/>
</dbReference>
<organism evidence="8">
    <name type="scientific">Eremomyces bilateralis CBS 781.70</name>
    <dbReference type="NCBI Taxonomy" id="1392243"/>
    <lineage>
        <taxon>Eukaryota</taxon>
        <taxon>Fungi</taxon>
        <taxon>Dikarya</taxon>
        <taxon>Ascomycota</taxon>
        <taxon>Pezizomycotina</taxon>
        <taxon>Dothideomycetes</taxon>
        <taxon>Dothideomycetes incertae sedis</taxon>
        <taxon>Eremomycetales</taxon>
        <taxon>Eremomycetaceae</taxon>
        <taxon>Eremomyces</taxon>
    </lineage>
</organism>
<proteinExistence type="predicted"/>
<evidence type="ECO:0000313" key="9">
    <source>
        <dbReference type="Proteomes" id="UP000504638"/>
    </source>
</evidence>
<feature type="domain" description="TRAF-type" evidence="7">
    <location>
        <begin position="156"/>
        <end position="202"/>
    </location>
</feature>
<dbReference type="SUPFAM" id="SSF49599">
    <property type="entry name" value="TRAF domain-like"/>
    <property type="match status" value="2"/>
</dbReference>